<evidence type="ECO:0000256" key="1">
    <source>
        <dbReference type="ARBA" id="ARBA00001917"/>
    </source>
</evidence>
<dbReference type="GO" id="GO:0005737">
    <property type="term" value="C:cytoplasm"/>
    <property type="evidence" value="ECO:0007669"/>
    <property type="project" value="UniProtKB-SubCell"/>
</dbReference>
<dbReference type="NCBIfam" id="TIGR02151">
    <property type="entry name" value="IPP_isom_2"/>
    <property type="match status" value="1"/>
</dbReference>
<feature type="binding site" evidence="11">
    <location>
        <position position="155"/>
    </location>
    <ligand>
        <name>Mg(2+)</name>
        <dbReference type="ChEBI" id="CHEBI:18420"/>
    </ligand>
</feature>
<dbReference type="GO" id="GO:0016491">
    <property type="term" value="F:oxidoreductase activity"/>
    <property type="evidence" value="ECO:0007669"/>
    <property type="project" value="InterPro"/>
</dbReference>
<dbReference type="Proteomes" id="UP001171687">
    <property type="component" value="Unassembled WGS sequence"/>
</dbReference>
<dbReference type="EMBL" id="JAUHQC010000011">
    <property type="protein sequence ID" value="MDN4533602.1"/>
    <property type="molecule type" value="Genomic_DNA"/>
</dbReference>
<sequence length="346" mass="38640">MSDEIRERRKNEHVEIAMAQQDAKISDFDRLRFVHYSMPSIDVSDVQLKSELDDFTLSSPIYINAMTGGSDWTKQINEKLAVIAREAGLAMAVGSTHAALRNPNQRDSFKVVRETHPEGIIFSNVGADVPVDKAVEAVELLDAQALQVHVNAPQELVMPEGNRTFSAWKSNLEKIVKQVHVPVIVKEVGFGMSQAFIDDLYELGVKYVDVSGRGGTNFVDIENERRSLKDMSYLSQWGQSTVESLLESKHAQSYMTVFASGGVRTPLDAIKCLALGAKAVGMSRPFLNQLENKGITATLEYVEQFHEQLTHIMTMLNAKTIAELPEVPVIFDLQLQNWIAQRHLDI</sequence>
<comment type="similarity">
    <text evidence="11">Belongs to the IPP isomerase type 2 family.</text>
</comment>
<feature type="binding site" evidence="11">
    <location>
        <position position="216"/>
    </location>
    <ligand>
        <name>FMN</name>
        <dbReference type="ChEBI" id="CHEBI:58210"/>
    </ligand>
</feature>
<evidence type="ECO:0000256" key="10">
    <source>
        <dbReference type="ARBA" id="ARBA00025810"/>
    </source>
</evidence>
<dbReference type="GeneID" id="64981483"/>
<keyword evidence="6 11" id="KW-0460">Magnesium</keyword>
<protein>
    <recommendedName>
        <fullName evidence="11">Isopentenyl-diphosphate delta-isomerase</fullName>
        <shortName evidence="11">IPP isomerase</shortName>
        <ecNumber evidence="11">5.3.3.2</ecNumber>
    </recommendedName>
    <alternativeName>
        <fullName evidence="11">Isopentenyl diphosphate:dimethylallyl diphosphate isomerase</fullName>
    </alternativeName>
    <alternativeName>
        <fullName evidence="11">Isopentenyl pyrophosphate isomerase</fullName>
    </alternativeName>
    <alternativeName>
        <fullName evidence="11">Type 2 isopentenyl diphosphate isomerase</fullName>
        <shortName evidence="11">IDI-2</shortName>
    </alternativeName>
</protein>
<evidence type="ECO:0000259" key="12">
    <source>
        <dbReference type="Pfam" id="PF01070"/>
    </source>
</evidence>
<comment type="catalytic activity">
    <reaction evidence="11">
        <text>isopentenyl diphosphate = dimethylallyl diphosphate</text>
        <dbReference type="Rhea" id="RHEA:23284"/>
        <dbReference type="ChEBI" id="CHEBI:57623"/>
        <dbReference type="ChEBI" id="CHEBI:128769"/>
        <dbReference type="EC" id="5.3.3.2"/>
    </reaction>
</comment>
<evidence type="ECO:0000313" key="13">
    <source>
        <dbReference type="EMBL" id="MDN4533602.1"/>
    </source>
</evidence>
<evidence type="ECO:0000313" key="14">
    <source>
        <dbReference type="EMBL" id="PNZ68074.1"/>
    </source>
</evidence>
<dbReference type="InterPro" id="IPR011179">
    <property type="entry name" value="IPdP_isomerase"/>
</dbReference>
<keyword evidence="3 11" id="KW-0285">Flavoprotein</keyword>
<feature type="binding site" evidence="11">
    <location>
        <position position="124"/>
    </location>
    <ligand>
        <name>FMN</name>
        <dbReference type="ChEBI" id="CHEBI:58210"/>
    </ligand>
</feature>
<keyword evidence="8 11" id="KW-0414">Isoprene biosynthesis</keyword>
<keyword evidence="2 11" id="KW-0963">Cytoplasm</keyword>
<comment type="subcellular location">
    <subcellularLocation>
        <location evidence="11">Cytoplasm</location>
    </subcellularLocation>
</comment>
<dbReference type="PANTHER" id="PTHR43665">
    <property type="entry name" value="ISOPENTENYL-DIPHOSPHATE DELTA-ISOMERASE"/>
    <property type="match status" value="1"/>
</dbReference>
<evidence type="ECO:0000256" key="6">
    <source>
        <dbReference type="ARBA" id="ARBA00022842"/>
    </source>
</evidence>
<comment type="cofactor">
    <cofactor evidence="11">
        <name>Mg(2+)</name>
        <dbReference type="ChEBI" id="CHEBI:18420"/>
    </cofactor>
</comment>
<keyword evidence="5 11" id="KW-0479">Metal-binding</keyword>
<dbReference type="GO" id="GO:0004452">
    <property type="term" value="F:isopentenyl-diphosphate delta-isomerase activity"/>
    <property type="evidence" value="ECO:0007669"/>
    <property type="project" value="UniProtKB-UniRule"/>
</dbReference>
<keyword evidence="9 11" id="KW-0413">Isomerase</keyword>
<dbReference type="InterPro" id="IPR000262">
    <property type="entry name" value="FMN-dep_DH"/>
</dbReference>
<comment type="subunit">
    <text evidence="10 11">Homooctamer. Dimer of tetramers.</text>
</comment>
<reference evidence="13" key="2">
    <citation type="submission" date="2023-07" db="EMBL/GenBank/DDBJ databases">
        <title>Evaluation of the beneficial properties of pineapple isolates.</title>
        <authorList>
            <person name="Adefiranye O."/>
        </authorList>
    </citation>
    <scope>NUCLEOTIDE SEQUENCE</scope>
    <source>
        <strain evidence="13">PAPLE_T1</strain>
    </source>
</reference>
<dbReference type="GO" id="GO:0000287">
    <property type="term" value="F:magnesium ion binding"/>
    <property type="evidence" value="ECO:0007669"/>
    <property type="project" value="UniProtKB-UniRule"/>
</dbReference>
<comment type="caution">
    <text evidence="11">Lacks conserved residue(s) required for the propagation of feature annotation.</text>
</comment>
<name>A0AAP8PPH3_9STAP</name>
<dbReference type="SUPFAM" id="SSF51395">
    <property type="entry name" value="FMN-linked oxidoreductases"/>
    <property type="match status" value="1"/>
</dbReference>
<comment type="cofactor">
    <cofactor evidence="1 11">
        <name>FMN</name>
        <dbReference type="ChEBI" id="CHEBI:58210"/>
    </cofactor>
</comment>
<dbReference type="GO" id="GO:0010181">
    <property type="term" value="F:FMN binding"/>
    <property type="evidence" value="ECO:0007669"/>
    <property type="project" value="UniProtKB-UniRule"/>
</dbReference>
<organism evidence="14 15">
    <name type="scientific">Staphylococcus auricularis</name>
    <dbReference type="NCBI Taxonomy" id="29379"/>
    <lineage>
        <taxon>Bacteria</taxon>
        <taxon>Bacillati</taxon>
        <taxon>Bacillota</taxon>
        <taxon>Bacilli</taxon>
        <taxon>Bacillales</taxon>
        <taxon>Staphylococcaceae</taxon>
        <taxon>Staphylococcus</taxon>
    </lineage>
</organism>
<evidence type="ECO:0000256" key="4">
    <source>
        <dbReference type="ARBA" id="ARBA00022643"/>
    </source>
</evidence>
<dbReference type="AlphaFoldDB" id="A0AAP8PPH3"/>
<reference evidence="14 15" key="1">
    <citation type="submission" date="2017-08" db="EMBL/GenBank/DDBJ databases">
        <title>Draft genome sequences of 64 type strains of genus Staph aureus.</title>
        <authorList>
            <person name="Cole K."/>
            <person name="Golubchik T."/>
            <person name="Russell J."/>
            <person name="Foster D."/>
            <person name="Llewelyn M."/>
            <person name="Wilson D."/>
            <person name="Crook D."/>
            <person name="Paul J."/>
        </authorList>
    </citation>
    <scope>NUCLEOTIDE SEQUENCE [LARGE SCALE GENOMIC DNA]</scope>
    <source>
        <strain evidence="14 15">NCTC 12101</strain>
    </source>
</reference>
<feature type="binding site" evidence="11">
    <location>
        <begin position="283"/>
        <end position="284"/>
    </location>
    <ligand>
        <name>FMN</name>
        <dbReference type="ChEBI" id="CHEBI:58210"/>
    </ligand>
</feature>
<dbReference type="RefSeq" id="WP_059107486.1">
    <property type="nucleotide sequence ID" value="NZ_AP024589.1"/>
</dbReference>
<dbReference type="PANTHER" id="PTHR43665:SF1">
    <property type="entry name" value="ISOPENTENYL-DIPHOSPHATE DELTA-ISOMERASE"/>
    <property type="match status" value="1"/>
</dbReference>
<dbReference type="EC" id="5.3.3.2" evidence="11"/>
<evidence type="ECO:0000256" key="9">
    <source>
        <dbReference type="ARBA" id="ARBA00023235"/>
    </source>
</evidence>
<accession>A0AAP8PPH3</accession>
<dbReference type="InterPro" id="IPR013785">
    <property type="entry name" value="Aldolase_TIM"/>
</dbReference>
<gene>
    <name evidence="11 13" type="primary">fni</name>
    <name evidence="14" type="ORF">CD158_04725</name>
    <name evidence="13" type="ORF">QYH67_08515</name>
</gene>
<keyword evidence="4 11" id="KW-0288">FMN</keyword>
<comment type="caution">
    <text evidence="14">The sequence shown here is derived from an EMBL/GenBank/DDBJ whole genome shotgun (WGS) entry which is preliminary data.</text>
</comment>
<feature type="binding site" evidence="11">
    <location>
        <begin position="9"/>
        <end position="10"/>
    </location>
    <ligand>
        <name>substrate</name>
    </ligand>
</feature>
<evidence type="ECO:0000256" key="3">
    <source>
        <dbReference type="ARBA" id="ARBA00022630"/>
    </source>
</evidence>
<dbReference type="CDD" id="cd02811">
    <property type="entry name" value="IDI-2_FMN"/>
    <property type="match status" value="1"/>
</dbReference>
<dbReference type="Gene3D" id="3.20.20.70">
    <property type="entry name" value="Aldolase class I"/>
    <property type="match status" value="1"/>
</dbReference>
<dbReference type="GO" id="GO:0070402">
    <property type="term" value="F:NADPH binding"/>
    <property type="evidence" value="ECO:0007669"/>
    <property type="project" value="UniProtKB-UniRule"/>
</dbReference>
<feature type="domain" description="FMN-dependent dehydrogenase" evidence="12">
    <location>
        <begin position="163"/>
        <end position="324"/>
    </location>
</feature>
<feature type="binding site" evidence="11">
    <location>
        <begin position="65"/>
        <end position="67"/>
    </location>
    <ligand>
        <name>FMN</name>
        <dbReference type="ChEBI" id="CHEBI:58210"/>
    </ligand>
</feature>
<feature type="binding site" evidence="11">
    <location>
        <position position="186"/>
    </location>
    <ligand>
        <name>FMN</name>
        <dbReference type="ChEBI" id="CHEBI:58210"/>
    </ligand>
</feature>
<dbReference type="HAMAP" id="MF_00354">
    <property type="entry name" value="Idi_2"/>
    <property type="match status" value="1"/>
</dbReference>
<feature type="binding site" evidence="11">
    <location>
        <begin position="262"/>
        <end position="264"/>
    </location>
    <ligand>
        <name>FMN</name>
        <dbReference type="ChEBI" id="CHEBI:58210"/>
    </ligand>
</feature>
<keyword evidence="7 11" id="KW-0521">NADP</keyword>
<feature type="binding site" evidence="11">
    <location>
        <position position="154"/>
    </location>
    <ligand>
        <name>substrate</name>
    </ligand>
</feature>
<dbReference type="PIRSF" id="PIRSF003314">
    <property type="entry name" value="IPP_isomerase"/>
    <property type="match status" value="1"/>
</dbReference>
<dbReference type="Pfam" id="PF01070">
    <property type="entry name" value="FMN_dh"/>
    <property type="match status" value="1"/>
</dbReference>
<evidence type="ECO:0000256" key="7">
    <source>
        <dbReference type="ARBA" id="ARBA00022857"/>
    </source>
</evidence>
<comment type="function">
    <text evidence="11">Involved in the biosynthesis of isoprenoids. Catalyzes the 1,3-allylic rearrangement of the homoallylic substrate isopentenyl (IPP) to its allylic isomer, dimethylallyl diphosphate (DMAPP).</text>
</comment>
<evidence type="ECO:0000256" key="5">
    <source>
        <dbReference type="ARBA" id="ARBA00022723"/>
    </source>
</evidence>
<evidence type="ECO:0000256" key="8">
    <source>
        <dbReference type="ARBA" id="ARBA00023229"/>
    </source>
</evidence>
<dbReference type="Proteomes" id="UP000242470">
    <property type="component" value="Unassembled WGS sequence"/>
</dbReference>
<dbReference type="GO" id="GO:0008299">
    <property type="term" value="P:isoprenoid biosynthetic process"/>
    <property type="evidence" value="ECO:0007669"/>
    <property type="project" value="UniProtKB-UniRule"/>
</dbReference>
<evidence type="ECO:0000313" key="15">
    <source>
        <dbReference type="Proteomes" id="UP000242470"/>
    </source>
</evidence>
<proteinExistence type="inferred from homology"/>
<dbReference type="EMBL" id="PPQW01000021">
    <property type="protein sequence ID" value="PNZ68074.1"/>
    <property type="molecule type" value="Genomic_DNA"/>
</dbReference>
<evidence type="ECO:0000256" key="11">
    <source>
        <dbReference type="HAMAP-Rule" id="MF_00354"/>
    </source>
</evidence>
<comment type="cofactor">
    <cofactor evidence="11">
        <name>NADPH</name>
        <dbReference type="ChEBI" id="CHEBI:57783"/>
    </cofactor>
</comment>
<evidence type="ECO:0000256" key="2">
    <source>
        <dbReference type="ARBA" id="ARBA00022490"/>
    </source>
</evidence>
<feature type="binding site" evidence="11">
    <location>
        <position position="211"/>
    </location>
    <ligand>
        <name>FMN</name>
        <dbReference type="ChEBI" id="CHEBI:58210"/>
    </ligand>
</feature>
<feature type="binding site" evidence="11">
    <location>
        <position position="95"/>
    </location>
    <ligand>
        <name>FMN</name>
        <dbReference type="ChEBI" id="CHEBI:58210"/>
    </ligand>
</feature>
<feature type="binding site" evidence="11">
    <location>
        <begin position="95"/>
        <end position="97"/>
    </location>
    <ligand>
        <name>substrate</name>
    </ligand>
</feature>